<dbReference type="InterPro" id="IPR040607">
    <property type="entry name" value="ALP_N"/>
</dbReference>
<keyword evidence="3" id="KW-1185">Reference proteome</keyword>
<dbReference type="CDD" id="cd10227">
    <property type="entry name" value="ASKHA_NBD_ParM-like"/>
    <property type="match status" value="1"/>
</dbReference>
<dbReference type="RefSeq" id="WP_171681307.1">
    <property type="nucleotide sequence ID" value="NZ_WHNZ01000004.1"/>
</dbReference>
<dbReference type="EMBL" id="WHNZ01000004">
    <property type="protein sequence ID" value="NOU98412.1"/>
    <property type="molecule type" value="Genomic_DNA"/>
</dbReference>
<evidence type="ECO:0000259" key="1">
    <source>
        <dbReference type="Pfam" id="PF17989"/>
    </source>
</evidence>
<sequence>MANIIGLDIGRSGVKAYTGTSMFTFPSIVGEGKTRNLRTDYGDGSFEVLLDGESYFVGDLAQHESDFWRAMLTDDKANRDALILALTAIARAKQTDVTIVTGLPVAQHNEGNKQRMRDLFHGKRGGIWEFTVNGDRKLTRIVDVKVAVEGGGAFWSAPQDGLVRIIDAGSKTINYVTMRDTRYNNRESGTLDFGFSTVSSDNPRQMASRIAGSLGGRNWKAEDLVLVCGGRARELAELLAVPEFFPRAMPMNNPLYANAIGFYQAGRNTQ</sequence>
<name>A0ABX1ZHE7_9BACL</name>
<accession>A0ABX1ZHE7</accession>
<dbReference type="SUPFAM" id="SSF53067">
    <property type="entry name" value="Actin-like ATPase domain"/>
    <property type="match status" value="1"/>
</dbReference>
<dbReference type="Gene3D" id="3.30.420.40">
    <property type="match status" value="1"/>
</dbReference>
<comment type="caution">
    <text evidence="2">The sequence shown here is derived from an EMBL/GenBank/DDBJ whole genome shotgun (WGS) entry which is preliminary data.</text>
</comment>
<dbReference type="Pfam" id="PF17989">
    <property type="entry name" value="ALP_N"/>
    <property type="match status" value="1"/>
</dbReference>
<evidence type="ECO:0000313" key="3">
    <source>
        <dbReference type="Proteomes" id="UP000618579"/>
    </source>
</evidence>
<protein>
    <recommendedName>
        <fullName evidence="1">Actin-like protein N-terminal domain-containing protein</fullName>
    </recommendedName>
</protein>
<dbReference type="InterPro" id="IPR043129">
    <property type="entry name" value="ATPase_NBD"/>
</dbReference>
<organism evidence="2 3">
    <name type="scientific">Paenibacillus planticolens</name>
    <dbReference type="NCBI Taxonomy" id="2654976"/>
    <lineage>
        <taxon>Bacteria</taxon>
        <taxon>Bacillati</taxon>
        <taxon>Bacillota</taxon>
        <taxon>Bacilli</taxon>
        <taxon>Bacillales</taxon>
        <taxon>Paenibacillaceae</taxon>
        <taxon>Paenibacillus</taxon>
    </lineage>
</organism>
<proteinExistence type="predicted"/>
<feature type="domain" description="Actin-like protein N-terminal" evidence="1">
    <location>
        <begin position="6"/>
        <end position="152"/>
    </location>
</feature>
<gene>
    <name evidence="2" type="ORF">GC097_00025</name>
</gene>
<evidence type="ECO:0000313" key="2">
    <source>
        <dbReference type="EMBL" id="NOU98412.1"/>
    </source>
</evidence>
<dbReference type="Proteomes" id="UP000618579">
    <property type="component" value="Unassembled WGS sequence"/>
</dbReference>
<reference evidence="2 3" key="1">
    <citation type="submission" date="2019-10" db="EMBL/GenBank/DDBJ databases">
        <title>Description of Paenibacillus pedi sp. nov.</title>
        <authorList>
            <person name="Carlier A."/>
            <person name="Qi S."/>
        </authorList>
    </citation>
    <scope>NUCLEOTIDE SEQUENCE [LARGE SCALE GENOMIC DNA]</scope>
    <source>
        <strain evidence="2 3">LMG 31457</strain>
    </source>
</reference>